<dbReference type="InterPro" id="IPR052925">
    <property type="entry name" value="Phage_Integrase-like_Recomb"/>
</dbReference>
<name>A0A6J8C6J6_MYTCO</name>
<keyword evidence="1" id="KW-0233">DNA recombination</keyword>
<dbReference type="GO" id="GO:0003677">
    <property type="term" value="F:DNA binding"/>
    <property type="evidence" value="ECO:0007669"/>
    <property type="project" value="InterPro"/>
</dbReference>
<dbReference type="PANTHER" id="PTHR34605">
    <property type="entry name" value="PHAGE_INTEGRASE DOMAIN-CONTAINING PROTEIN"/>
    <property type="match status" value="1"/>
</dbReference>
<dbReference type="EMBL" id="CACVKT020004556">
    <property type="protein sequence ID" value="CAC5390600.1"/>
    <property type="molecule type" value="Genomic_DNA"/>
</dbReference>
<reference evidence="2 3" key="1">
    <citation type="submission" date="2020-06" db="EMBL/GenBank/DDBJ databases">
        <authorList>
            <person name="Li R."/>
            <person name="Bekaert M."/>
        </authorList>
    </citation>
    <scope>NUCLEOTIDE SEQUENCE [LARGE SCALE GENOMIC DNA]</scope>
    <source>
        <strain evidence="3">wild</strain>
    </source>
</reference>
<gene>
    <name evidence="2" type="ORF">MCOR_25687</name>
</gene>
<dbReference type="AlphaFoldDB" id="A0A6J8C6J6"/>
<dbReference type="GO" id="GO:0006310">
    <property type="term" value="P:DNA recombination"/>
    <property type="evidence" value="ECO:0007669"/>
    <property type="project" value="UniProtKB-KW"/>
</dbReference>
<dbReference type="OrthoDB" id="6134901at2759"/>
<dbReference type="InterPro" id="IPR011010">
    <property type="entry name" value="DNA_brk_join_enz"/>
</dbReference>
<evidence type="ECO:0000256" key="1">
    <source>
        <dbReference type="ARBA" id="ARBA00023172"/>
    </source>
</evidence>
<dbReference type="Proteomes" id="UP000507470">
    <property type="component" value="Unassembled WGS sequence"/>
</dbReference>
<organism evidence="2 3">
    <name type="scientific">Mytilus coruscus</name>
    <name type="common">Sea mussel</name>
    <dbReference type="NCBI Taxonomy" id="42192"/>
    <lineage>
        <taxon>Eukaryota</taxon>
        <taxon>Metazoa</taxon>
        <taxon>Spiralia</taxon>
        <taxon>Lophotrochozoa</taxon>
        <taxon>Mollusca</taxon>
        <taxon>Bivalvia</taxon>
        <taxon>Autobranchia</taxon>
        <taxon>Pteriomorphia</taxon>
        <taxon>Mytilida</taxon>
        <taxon>Mytiloidea</taxon>
        <taxon>Mytilidae</taxon>
        <taxon>Mytilinae</taxon>
        <taxon>Mytilus</taxon>
    </lineage>
</organism>
<proteinExistence type="predicted"/>
<dbReference type="Gene3D" id="1.10.443.10">
    <property type="entry name" value="Intergrase catalytic core"/>
    <property type="match status" value="1"/>
</dbReference>
<dbReference type="SUPFAM" id="SSF56349">
    <property type="entry name" value="DNA breaking-rejoining enzymes"/>
    <property type="match status" value="1"/>
</dbReference>
<accession>A0A6J8C6J6</accession>
<evidence type="ECO:0000313" key="2">
    <source>
        <dbReference type="EMBL" id="CAC5390600.1"/>
    </source>
</evidence>
<sequence length="236" mass="26139">MSSKTDQTGCSTTLILSSNDNDDEICVVKTLKDYLHLRPDCQGQLLCHLNQNKLTRFQFLDVLRSALNFLSLNPEEFNTHSFRIGAATTAALEGKTDEEIQSMGRWNSYSFKSYIIDIGRCGNFVVRIIGSSLITRASSHSLVRPLGNDLGLHKLGYKLMWAGMSGMSVYNVVPIVENLINCWGLPGAVLLHCGGNDIGLVNCEKLLFDIKFMLDIVARMVNGSKMIFSSILPSLK</sequence>
<evidence type="ECO:0008006" key="4">
    <source>
        <dbReference type="Google" id="ProtNLM"/>
    </source>
</evidence>
<dbReference type="InterPro" id="IPR013762">
    <property type="entry name" value="Integrase-like_cat_sf"/>
</dbReference>
<keyword evidence="3" id="KW-1185">Reference proteome</keyword>
<evidence type="ECO:0000313" key="3">
    <source>
        <dbReference type="Proteomes" id="UP000507470"/>
    </source>
</evidence>
<dbReference type="GO" id="GO:0015074">
    <property type="term" value="P:DNA integration"/>
    <property type="evidence" value="ECO:0007669"/>
    <property type="project" value="InterPro"/>
</dbReference>
<dbReference type="SUPFAM" id="SSF52266">
    <property type="entry name" value="SGNH hydrolase"/>
    <property type="match status" value="1"/>
</dbReference>
<dbReference type="PANTHER" id="PTHR34605:SF3">
    <property type="entry name" value="P CELL-TYPE AGGLUTINATION PROTEIN MAP4-LIKE-RELATED"/>
    <property type="match status" value="1"/>
</dbReference>
<protein>
    <recommendedName>
        <fullName evidence="4">Tyr recombinase domain-containing protein</fullName>
    </recommendedName>
</protein>